<sequence>MAAFHKQLSEQNWAHFWAIRILLVTLILNYCVMAELSHIIGRKQLKAIFFGPIPTAEHATL</sequence>
<keyword evidence="3" id="KW-1185">Reference proteome</keyword>
<accession>A0A158CZT0</accession>
<organism evidence="2 3">
    <name type="scientific">Caballeronia calidae</name>
    <dbReference type="NCBI Taxonomy" id="1777139"/>
    <lineage>
        <taxon>Bacteria</taxon>
        <taxon>Pseudomonadati</taxon>
        <taxon>Pseudomonadota</taxon>
        <taxon>Betaproteobacteria</taxon>
        <taxon>Burkholderiales</taxon>
        <taxon>Burkholderiaceae</taxon>
        <taxon>Caballeronia</taxon>
    </lineage>
</organism>
<dbReference type="Proteomes" id="UP000071859">
    <property type="component" value="Unassembled WGS sequence"/>
</dbReference>
<dbReference type="EMBL" id="FCOX02000026">
    <property type="protein sequence ID" value="SAK87789.1"/>
    <property type="molecule type" value="Genomic_DNA"/>
</dbReference>
<evidence type="ECO:0000313" key="3">
    <source>
        <dbReference type="Proteomes" id="UP000071859"/>
    </source>
</evidence>
<dbReference type="RefSeq" id="WP_062608178.1">
    <property type="nucleotide sequence ID" value="NZ_FCOX02000026.1"/>
</dbReference>
<reference evidence="2" key="1">
    <citation type="submission" date="2016-01" db="EMBL/GenBank/DDBJ databases">
        <authorList>
            <person name="Peeters C."/>
        </authorList>
    </citation>
    <scope>NUCLEOTIDE SEQUENCE</scope>
    <source>
        <strain evidence="2">LMG 29321</strain>
    </source>
</reference>
<evidence type="ECO:0000256" key="1">
    <source>
        <dbReference type="SAM" id="Phobius"/>
    </source>
</evidence>
<keyword evidence="1" id="KW-0472">Membrane</keyword>
<keyword evidence="1" id="KW-1133">Transmembrane helix</keyword>
<name>A0A158CZT0_9BURK</name>
<evidence type="ECO:0000313" key="2">
    <source>
        <dbReference type="EMBL" id="SAK87789.1"/>
    </source>
</evidence>
<feature type="transmembrane region" description="Helical" evidence="1">
    <location>
        <begin position="14"/>
        <end position="36"/>
    </location>
</feature>
<comment type="caution">
    <text evidence="2">The sequence shown here is derived from an EMBL/GenBank/DDBJ whole genome shotgun (WGS) entry which is preliminary data.</text>
</comment>
<dbReference type="AlphaFoldDB" id="A0A158CZT0"/>
<gene>
    <name evidence="2" type="ORF">AWB78_04558</name>
</gene>
<keyword evidence="1" id="KW-0812">Transmembrane</keyword>
<proteinExistence type="predicted"/>
<protein>
    <submittedName>
        <fullName evidence="2">Uncharacterized protein</fullName>
    </submittedName>
</protein>